<dbReference type="InterPro" id="IPR014031">
    <property type="entry name" value="Ketoacyl_synth_C"/>
</dbReference>
<evidence type="ECO:0000313" key="4">
    <source>
        <dbReference type="RefSeq" id="XP_028152194.1"/>
    </source>
</evidence>
<name>A0A6P7GRN3_DIAVI</name>
<dbReference type="PANTHER" id="PTHR43775:SF23">
    <property type="entry name" value="FATTY ACID SYNTHASE 3"/>
    <property type="match status" value="1"/>
</dbReference>
<dbReference type="PANTHER" id="PTHR43775">
    <property type="entry name" value="FATTY ACID SYNTHASE"/>
    <property type="match status" value="1"/>
</dbReference>
<dbReference type="InterPro" id="IPR050091">
    <property type="entry name" value="PKS_NRPS_Biosynth_Enz"/>
</dbReference>
<protein>
    <submittedName>
        <fullName evidence="4">Fatty acid synthase-like</fullName>
    </submittedName>
</protein>
<dbReference type="AlphaFoldDB" id="A0A6P7GRN3"/>
<dbReference type="InterPro" id="IPR018201">
    <property type="entry name" value="Ketoacyl_synth_AS"/>
</dbReference>
<comment type="similarity">
    <text evidence="2">Belongs to the thiolase-like superfamily. Beta-ketoacyl-ACP synthases family.</text>
</comment>
<dbReference type="GO" id="GO:0004315">
    <property type="term" value="F:3-oxoacyl-[acyl-carrier-protein] synthase activity"/>
    <property type="evidence" value="ECO:0007669"/>
    <property type="project" value="InterPro"/>
</dbReference>
<proteinExistence type="inferred from homology"/>
<dbReference type="Pfam" id="PF02801">
    <property type="entry name" value="Ketoacyl-synt_C"/>
    <property type="match status" value="1"/>
</dbReference>
<keyword evidence="1 2" id="KW-0808">Transferase</keyword>
<dbReference type="InParanoid" id="A0A6P7GRN3"/>
<dbReference type="PROSITE" id="PS00606">
    <property type="entry name" value="KS3_1"/>
    <property type="match status" value="1"/>
</dbReference>
<dbReference type="CDD" id="cd00833">
    <property type="entry name" value="PKS"/>
    <property type="match status" value="1"/>
</dbReference>
<dbReference type="SUPFAM" id="SSF53901">
    <property type="entry name" value="Thiolase-like"/>
    <property type="match status" value="1"/>
</dbReference>
<dbReference type="PROSITE" id="PS52004">
    <property type="entry name" value="KS3_2"/>
    <property type="match status" value="1"/>
</dbReference>
<evidence type="ECO:0000259" key="3">
    <source>
        <dbReference type="PROSITE" id="PS52004"/>
    </source>
</evidence>
<dbReference type="GO" id="GO:0006633">
    <property type="term" value="P:fatty acid biosynthetic process"/>
    <property type="evidence" value="ECO:0007669"/>
    <property type="project" value="InterPro"/>
</dbReference>
<dbReference type="InterPro" id="IPR020841">
    <property type="entry name" value="PKS_Beta-ketoAc_synthase_dom"/>
</dbReference>
<dbReference type="SMART" id="SM00825">
    <property type="entry name" value="PKS_KS"/>
    <property type="match status" value="1"/>
</dbReference>
<dbReference type="InterPro" id="IPR016039">
    <property type="entry name" value="Thiolase-like"/>
</dbReference>
<evidence type="ECO:0000256" key="1">
    <source>
        <dbReference type="ARBA" id="ARBA00022679"/>
    </source>
</evidence>
<dbReference type="RefSeq" id="XP_028152194.1">
    <property type="nucleotide sequence ID" value="XM_028296393.1"/>
</dbReference>
<gene>
    <name evidence="4" type="primary">LOC114345595</name>
</gene>
<reference evidence="4" key="1">
    <citation type="submission" date="2025-08" db="UniProtKB">
        <authorList>
            <consortium name="RefSeq"/>
        </authorList>
    </citation>
    <scope>IDENTIFICATION</scope>
    <source>
        <tissue evidence="4">Whole insect</tissue>
    </source>
</reference>
<accession>A0A6P7GRN3</accession>
<feature type="domain" description="Ketosynthase family 3 (KS3)" evidence="3">
    <location>
        <begin position="1"/>
        <end position="163"/>
    </location>
</feature>
<sequence>MRSSLAQRLSYFFKLKGPSIIADTACSSSLFALEAAYRDLRLGLVDSAVICGANMVISPYYTAQFVRLGVVSKDGTCKVFDKAGNGYSRAETVCVIILQKSKVAKRKYADLVYVKTNCDGYKEAGITYPSGESQRQLMREFYSDCNVNPSDISFLEAHGTGKF</sequence>
<evidence type="ECO:0000256" key="2">
    <source>
        <dbReference type="RuleBase" id="RU003694"/>
    </source>
</evidence>
<dbReference type="InterPro" id="IPR014030">
    <property type="entry name" value="Ketoacyl_synth_N"/>
</dbReference>
<organism evidence="4">
    <name type="scientific">Diabrotica virgifera virgifera</name>
    <name type="common">western corn rootworm</name>
    <dbReference type="NCBI Taxonomy" id="50390"/>
    <lineage>
        <taxon>Eukaryota</taxon>
        <taxon>Metazoa</taxon>
        <taxon>Ecdysozoa</taxon>
        <taxon>Arthropoda</taxon>
        <taxon>Hexapoda</taxon>
        <taxon>Insecta</taxon>
        <taxon>Pterygota</taxon>
        <taxon>Neoptera</taxon>
        <taxon>Endopterygota</taxon>
        <taxon>Coleoptera</taxon>
        <taxon>Polyphaga</taxon>
        <taxon>Cucujiformia</taxon>
        <taxon>Chrysomeloidea</taxon>
        <taxon>Chrysomelidae</taxon>
        <taxon>Galerucinae</taxon>
        <taxon>Diabroticina</taxon>
        <taxon>Diabroticites</taxon>
        <taxon>Diabrotica</taxon>
    </lineage>
</organism>
<dbReference type="GO" id="GO:0004312">
    <property type="term" value="F:fatty acid synthase activity"/>
    <property type="evidence" value="ECO:0007669"/>
    <property type="project" value="TreeGrafter"/>
</dbReference>
<dbReference type="Pfam" id="PF00109">
    <property type="entry name" value="ketoacyl-synt"/>
    <property type="match status" value="1"/>
</dbReference>
<dbReference type="Gene3D" id="3.40.47.10">
    <property type="match status" value="1"/>
</dbReference>